<comment type="caution">
    <text evidence="2">The sequence shown here is derived from an EMBL/GenBank/DDBJ whole genome shotgun (WGS) entry which is preliminary data.</text>
</comment>
<name>A0A418Y035_9GAMM</name>
<dbReference type="Proteomes" id="UP000283734">
    <property type="component" value="Unassembled WGS sequence"/>
</dbReference>
<dbReference type="RefSeq" id="WP_022986082.1">
    <property type="nucleotide sequence ID" value="NZ_QYYA01000002.1"/>
</dbReference>
<keyword evidence="3" id="KW-1185">Reference proteome</keyword>
<reference evidence="2 3" key="1">
    <citation type="submission" date="2018-09" db="EMBL/GenBank/DDBJ databases">
        <title>Alcanivorax profundi sp. nov., isolated from 1000 m-depth seawater of the Mariana Trench.</title>
        <authorList>
            <person name="Liu J."/>
        </authorList>
    </citation>
    <scope>NUCLEOTIDE SEQUENCE [LARGE SCALE GENOMIC DNA]</scope>
    <source>
        <strain evidence="2 3">MTEO17</strain>
    </source>
</reference>
<keyword evidence="1" id="KW-0732">Signal</keyword>
<proteinExistence type="predicted"/>
<dbReference type="EMBL" id="QYYA01000002">
    <property type="protein sequence ID" value="RJG18644.1"/>
    <property type="molecule type" value="Genomic_DNA"/>
</dbReference>
<evidence type="ECO:0000313" key="2">
    <source>
        <dbReference type="EMBL" id="RJG18644.1"/>
    </source>
</evidence>
<organism evidence="2 3">
    <name type="scientific">Alcanivorax profundi</name>
    <dbReference type="NCBI Taxonomy" id="2338368"/>
    <lineage>
        <taxon>Bacteria</taxon>
        <taxon>Pseudomonadati</taxon>
        <taxon>Pseudomonadota</taxon>
        <taxon>Gammaproteobacteria</taxon>
        <taxon>Oceanospirillales</taxon>
        <taxon>Alcanivoracaceae</taxon>
        <taxon>Alcanivorax</taxon>
    </lineage>
</organism>
<dbReference type="AlphaFoldDB" id="A0A418Y035"/>
<feature type="signal peptide" evidence="1">
    <location>
        <begin position="1"/>
        <end position="21"/>
    </location>
</feature>
<evidence type="ECO:0000256" key="1">
    <source>
        <dbReference type="SAM" id="SignalP"/>
    </source>
</evidence>
<accession>A0A418Y035</accession>
<sequence>MKRIKGVIGLVLLVMSVPALASPQYCASVSVQHDKGQRYLMTLKNNCNQTVYVNYCYQSTTGHRQVNREKAEPSTSETDSFHGISGSIDYILGWSWNEVRGSCG</sequence>
<gene>
    <name evidence="2" type="ORF">D4A39_09300</name>
</gene>
<protein>
    <submittedName>
        <fullName evidence="2">Uncharacterized protein</fullName>
    </submittedName>
</protein>
<evidence type="ECO:0000313" key="3">
    <source>
        <dbReference type="Proteomes" id="UP000283734"/>
    </source>
</evidence>
<feature type="chain" id="PRO_5019484150" evidence="1">
    <location>
        <begin position="22"/>
        <end position="104"/>
    </location>
</feature>